<dbReference type="InterPro" id="IPR011009">
    <property type="entry name" value="Kinase-like_dom_sf"/>
</dbReference>
<dbReference type="Proteomes" id="UP000095255">
    <property type="component" value="Unassembled WGS sequence"/>
</dbReference>
<evidence type="ECO:0000256" key="1">
    <source>
        <dbReference type="SAM" id="Phobius"/>
    </source>
</evidence>
<organism evidence="3 4">
    <name type="scientific">Desulfuribacillus stibiiarsenatis</name>
    <dbReference type="NCBI Taxonomy" id="1390249"/>
    <lineage>
        <taxon>Bacteria</taxon>
        <taxon>Bacillati</taxon>
        <taxon>Bacillota</taxon>
        <taxon>Desulfuribacillia</taxon>
        <taxon>Desulfuribacillales</taxon>
        <taxon>Desulfuribacillaceae</taxon>
        <taxon>Desulfuribacillus</taxon>
    </lineage>
</organism>
<proteinExistence type="predicted"/>
<dbReference type="PANTHER" id="PTHR44167:SF24">
    <property type="entry name" value="SERINE_THREONINE-PROTEIN KINASE CHK2"/>
    <property type="match status" value="1"/>
</dbReference>
<evidence type="ECO:0000259" key="2">
    <source>
        <dbReference type="PROSITE" id="PS50011"/>
    </source>
</evidence>
<sequence length="331" mass="38329">MLCKVDELQLRFGEVVTGCWSKSSYRVIRELGRGAIGVVYLVENLNNNQVCAMKIAPSMQNIVAEYNRLRKIQKEVQSQHFGPLLYELDDIVEAQVKYYYYTMEYIEGSSLVDKHRNMTFDTKVQSLQEILTYLHTLHQKQYIFADLKPENILIENKTEKIRFIDFGGVVSVGKMVKQYSDLYDRGSWRMGSRKADLQYDIFAFGIIMMQMFTKPDHLTNAIKNTLPIYALYDIIHKELAPSLKVIGIKLFSEKYNSADDVRKDIQSYVIDKKVIQNPTSSTLRQAKAVNASQSIKVTTFSIKRGFQWNWIDGAFWASFVFMVGSLMLFFI</sequence>
<accession>A0A1E5L2L5</accession>
<dbReference type="InterPro" id="IPR000719">
    <property type="entry name" value="Prot_kinase_dom"/>
</dbReference>
<keyword evidence="1" id="KW-0472">Membrane</keyword>
<keyword evidence="1" id="KW-0812">Transmembrane</keyword>
<feature type="domain" description="Protein kinase" evidence="2">
    <location>
        <begin position="25"/>
        <end position="289"/>
    </location>
</feature>
<dbReference type="OrthoDB" id="583109at2"/>
<feature type="transmembrane region" description="Helical" evidence="1">
    <location>
        <begin position="308"/>
        <end position="330"/>
    </location>
</feature>
<dbReference type="Gene3D" id="1.10.510.10">
    <property type="entry name" value="Transferase(Phosphotransferase) domain 1"/>
    <property type="match status" value="1"/>
</dbReference>
<dbReference type="SMART" id="SM00220">
    <property type="entry name" value="S_TKc"/>
    <property type="match status" value="1"/>
</dbReference>
<dbReference type="Pfam" id="PF00069">
    <property type="entry name" value="Pkinase"/>
    <property type="match status" value="1"/>
</dbReference>
<keyword evidence="1" id="KW-1133">Transmembrane helix</keyword>
<dbReference type="RefSeq" id="WP_069703337.1">
    <property type="nucleotide sequence ID" value="NZ_MJAT01000039.1"/>
</dbReference>
<gene>
    <name evidence="3" type="ORF">BHU72_11155</name>
</gene>
<comment type="caution">
    <text evidence="3">The sequence shown here is derived from an EMBL/GenBank/DDBJ whole genome shotgun (WGS) entry which is preliminary data.</text>
</comment>
<dbReference type="PANTHER" id="PTHR44167">
    <property type="entry name" value="OVARIAN-SPECIFIC SERINE/THREONINE-PROTEIN KINASE LOK-RELATED"/>
    <property type="match status" value="1"/>
</dbReference>
<keyword evidence="4" id="KW-1185">Reference proteome</keyword>
<evidence type="ECO:0000313" key="4">
    <source>
        <dbReference type="Proteomes" id="UP000095255"/>
    </source>
</evidence>
<dbReference type="PROSITE" id="PS50011">
    <property type="entry name" value="PROTEIN_KINASE_DOM"/>
    <property type="match status" value="1"/>
</dbReference>
<dbReference type="EMBL" id="MJAT01000039">
    <property type="protein sequence ID" value="OEH84354.1"/>
    <property type="molecule type" value="Genomic_DNA"/>
</dbReference>
<name>A0A1E5L2L5_9FIRM</name>
<dbReference type="AlphaFoldDB" id="A0A1E5L2L5"/>
<dbReference type="GO" id="GO:0004672">
    <property type="term" value="F:protein kinase activity"/>
    <property type="evidence" value="ECO:0007669"/>
    <property type="project" value="InterPro"/>
</dbReference>
<evidence type="ECO:0000313" key="3">
    <source>
        <dbReference type="EMBL" id="OEH84354.1"/>
    </source>
</evidence>
<protein>
    <recommendedName>
        <fullName evidence="2">Protein kinase domain-containing protein</fullName>
    </recommendedName>
</protein>
<dbReference type="GO" id="GO:0005524">
    <property type="term" value="F:ATP binding"/>
    <property type="evidence" value="ECO:0007669"/>
    <property type="project" value="InterPro"/>
</dbReference>
<dbReference type="STRING" id="1390249.BHU72_11155"/>
<reference evidence="3 4" key="1">
    <citation type="submission" date="2016-09" db="EMBL/GenBank/DDBJ databases">
        <title>Desulfuribacillus arsenicus sp. nov., an obligately anaerobic, dissimilatory arsenic- and antimonate-reducing bacterium isolated from anoxic sediments.</title>
        <authorList>
            <person name="Abin C.A."/>
            <person name="Hollibaugh J.T."/>
        </authorList>
    </citation>
    <scope>NUCLEOTIDE SEQUENCE [LARGE SCALE GENOMIC DNA]</scope>
    <source>
        <strain evidence="3 4">MLFW-2</strain>
    </source>
</reference>
<dbReference type="SUPFAM" id="SSF56112">
    <property type="entry name" value="Protein kinase-like (PK-like)"/>
    <property type="match status" value="1"/>
</dbReference>